<proteinExistence type="predicted"/>
<name>A0A1I8JNQ9_9PLAT</name>
<dbReference type="Proteomes" id="UP000095280">
    <property type="component" value="Unplaced"/>
</dbReference>
<accession>A0A1I8JNQ9</accession>
<sequence>KLNRRQKAYDSIRSELDPATRTKIESAVLNRDYTSSDEKDTSTAGDGVDQQTADEQSQPLRVRELIWESEELRQLKNRLTPWQQPLLRLFVDNLACTLIDQRLFTTVLDWARKPAAAADTILLLELVVAAIPGSVVEMHKNRINVGELRTHAAACYLEFRSMQSFCPAQSSSFGRKGNVKKRNSVAAKAFEALLPSLTPDELEQIRVVLTRDVTFNRRRRRRRDSEKFFY</sequence>
<protein>
    <submittedName>
        <fullName evidence="3">BACK domain-containing protein</fullName>
    </submittedName>
</protein>
<evidence type="ECO:0000313" key="2">
    <source>
        <dbReference type="Proteomes" id="UP000095280"/>
    </source>
</evidence>
<reference evidence="3" key="1">
    <citation type="submission" date="2016-11" db="UniProtKB">
        <authorList>
            <consortium name="WormBaseParasite"/>
        </authorList>
    </citation>
    <scope>IDENTIFICATION</scope>
</reference>
<organism evidence="2 3">
    <name type="scientific">Macrostomum lignano</name>
    <dbReference type="NCBI Taxonomy" id="282301"/>
    <lineage>
        <taxon>Eukaryota</taxon>
        <taxon>Metazoa</taxon>
        <taxon>Spiralia</taxon>
        <taxon>Lophotrochozoa</taxon>
        <taxon>Platyhelminthes</taxon>
        <taxon>Rhabditophora</taxon>
        <taxon>Macrostomorpha</taxon>
        <taxon>Macrostomida</taxon>
        <taxon>Macrostomidae</taxon>
        <taxon>Macrostomum</taxon>
    </lineage>
</organism>
<dbReference type="AlphaFoldDB" id="A0A1I8JNQ9"/>
<feature type="region of interest" description="Disordered" evidence="1">
    <location>
        <begin position="27"/>
        <end position="57"/>
    </location>
</feature>
<evidence type="ECO:0000313" key="3">
    <source>
        <dbReference type="WBParaSite" id="snap_masked-unitig_23325-processed-gene-0.0-mRNA-1"/>
    </source>
</evidence>
<keyword evidence="2" id="KW-1185">Reference proteome</keyword>
<dbReference type="WBParaSite" id="snap_masked-unitig_23325-processed-gene-0.0-mRNA-1">
    <property type="protein sequence ID" value="snap_masked-unitig_23325-processed-gene-0.0-mRNA-1"/>
    <property type="gene ID" value="snap_masked-unitig_23325-processed-gene-0.0"/>
</dbReference>
<evidence type="ECO:0000256" key="1">
    <source>
        <dbReference type="SAM" id="MobiDB-lite"/>
    </source>
</evidence>